<comment type="caution">
    <text evidence="1">The sequence shown here is derived from an EMBL/GenBank/DDBJ whole genome shotgun (WGS) entry which is preliminary data.</text>
</comment>
<organism evidence="1 2">
    <name type="scientific">Citrobacter sedlakii</name>
    <dbReference type="NCBI Taxonomy" id="67826"/>
    <lineage>
        <taxon>Bacteria</taxon>
        <taxon>Pseudomonadati</taxon>
        <taxon>Pseudomonadota</taxon>
        <taxon>Gammaproteobacteria</taxon>
        <taxon>Enterobacterales</taxon>
        <taxon>Enterobacteriaceae</taxon>
        <taxon>Citrobacter</taxon>
        <taxon>Citrobacter freundii complex</taxon>
    </lineage>
</organism>
<proteinExistence type="predicted"/>
<keyword evidence="2" id="KW-1185">Reference proteome</keyword>
<dbReference type="RefSeq" id="WP_200036085.1">
    <property type="nucleotide sequence ID" value="NZ_JADWND010000018.1"/>
</dbReference>
<reference evidence="1 2" key="1">
    <citation type="submission" date="2020-11" db="EMBL/GenBank/DDBJ databases">
        <title>Enhanced detection system for hospital associated transmission using whole genome sequencing surveillance.</title>
        <authorList>
            <person name="Harrison L.H."/>
            <person name="Van Tyne D."/>
            <person name="Marsh J.W."/>
            <person name="Griffith M.P."/>
            <person name="Snyder D.J."/>
            <person name="Cooper V.S."/>
            <person name="Mustapha M."/>
        </authorList>
    </citation>
    <scope>NUCLEOTIDE SEQUENCE [LARGE SCALE GENOMIC DNA]</scope>
    <source>
        <strain evidence="1 2">CB00117</strain>
    </source>
</reference>
<evidence type="ECO:0000313" key="2">
    <source>
        <dbReference type="Proteomes" id="UP000746649"/>
    </source>
</evidence>
<accession>A0ABS0ZXX4</accession>
<evidence type="ECO:0000313" key="1">
    <source>
        <dbReference type="EMBL" id="MBJ8383673.1"/>
    </source>
</evidence>
<sequence length="306" mass="35214">MKKITTAAFCRLLNVNKKFFDEIRKKENDFPVPIMENLDGVFWNEMQCQLFSDVMVSRLQSIRFQNYSRACELSVKILLCYSQIYSSEKILFASCADVTDHESWLSLHKIHAQKMSEFVDEMARDVKLLGKILQKLRSEQGLLAGSEESAVKPTKTLSALDAVEKEFVGKAKKLSQRYANYDSYLQGNGHLDWIFPANSEAELMAIFMQANKLQSSIKQSQVSRLMKLAKDFRSRAASFKATAVAVTGDALVAESAYREFMQRNPELLTNQRQKEQEEIRVQEVERHQRRNFIQKLAVWFVRVTGA</sequence>
<name>A0ABS0ZXX4_9ENTR</name>
<dbReference type="Proteomes" id="UP000746649">
    <property type="component" value="Unassembled WGS sequence"/>
</dbReference>
<gene>
    <name evidence="1" type="ORF">I6M88_22275</name>
</gene>
<protein>
    <submittedName>
        <fullName evidence="1">Uncharacterized protein</fullName>
    </submittedName>
</protein>
<dbReference type="EMBL" id="JADWND010000018">
    <property type="protein sequence ID" value="MBJ8383673.1"/>
    <property type="molecule type" value="Genomic_DNA"/>
</dbReference>